<feature type="transmembrane region" description="Helical" evidence="6">
    <location>
        <begin position="234"/>
        <end position="256"/>
    </location>
</feature>
<keyword evidence="5 6" id="KW-0472">Membrane</keyword>
<evidence type="ECO:0000313" key="8">
    <source>
        <dbReference type="EMBL" id="CAD0210610.1"/>
    </source>
</evidence>
<dbReference type="GO" id="GO:0005886">
    <property type="term" value="C:plasma membrane"/>
    <property type="evidence" value="ECO:0007669"/>
    <property type="project" value="UniProtKB-SubCell"/>
</dbReference>
<comment type="subcellular location">
    <subcellularLocation>
        <location evidence="1">Cell membrane</location>
        <topology evidence="1">Multi-pass membrane protein</topology>
    </subcellularLocation>
</comment>
<dbReference type="InterPro" id="IPR020846">
    <property type="entry name" value="MFS_dom"/>
</dbReference>
<evidence type="ECO:0000256" key="3">
    <source>
        <dbReference type="ARBA" id="ARBA00022692"/>
    </source>
</evidence>
<keyword evidence="2" id="KW-1003">Cell membrane</keyword>
<dbReference type="Pfam" id="PF07690">
    <property type="entry name" value="MFS_1"/>
    <property type="match status" value="1"/>
</dbReference>
<feature type="transmembrane region" description="Helical" evidence="6">
    <location>
        <begin position="97"/>
        <end position="116"/>
    </location>
</feature>
<evidence type="ECO:0000256" key="6">
    <source>
        <dbReference type="SAM" id="Phobius"/>
    </source>
</evidence>
<protein>
    <recommendedName>
        <fullName evidence="7">Major facilitator superfamily (MFS) profile domain-containing protein</fullName>
    </recommendedName>
</protein>
<dbReference type="PANTHER" id="PTHR43124">
    <property type="entry name" value="PURINE EFFLUX PUMP PBUE"/>
    <property type="match status" value="1"/>
</dbReference>
<dbReference type="Gene3D" id="1.20.1250.20">
    <property type="entry name" value="MFS general substrate transporter like domains"/>
    <property type="match status" value="1"/>
</dbReference>
<feature type="transmembrane region" description="Helical" evidence="6">
    <location>
        <begin position="324"/>
        <end position="350"/>
    </location>
</feature>
<evidence type="ECO:0000256" key="5">
    <source>
        <dbReference type="ARBA" id="ARBA00023136"/>
    </source>
</evidence>
<reference evidence="8 9" key="1">
    <citation type="submission" date="2020-06" db="EMBL/GenBank/DDBJ databases">
        <authorList>
            <person name="De Coninck B."/>
            <person name="Ibrahim H."/>
        </authorList>
    </citation>
    <scope>NUCLEOTIDE SEQUENCE [LARGE SCALE GENOMIC DNA]</scope>
    <source>
        <strain evidence="8">Ag_rhizogenes_K599</strain>
    </source>
</reference>
<dbReference type="PANTHER" id="PTHR43124:SF3">
    <property type="entry name" value="CHLORAMPHENICOL EFFLUX PUMP RV0191"/>
    <property type="match status" value="1"/>
</dbReference>
<dbReference type="GO" id="GO:0022857">
    <property type="term" value="F:transmembrane transporter activity"/>
    <property type="evidence" value="ECO:0007669"/>
    <property type="project" value="InterPro"/>
</dbReference>
<keyword evidence="3 6" id="KW-0812">Transmembrane</keyword>
<comment type="caution">
    <text evidence="8">The sequence shown here is derived from an EMBL/GenBank/DDBJ whole genome shotgun (WGS) entry which is preliminary data.</text>
</comment>
<dbReference type="InterPro" id="IPR050189">
    <property type="entry name" value="MFS_Efflux_Transporters"/>
</dbReference>
<evidence type="ECO:0000256" key="1">
    <source>
        <dbReference type="ARBA" id="ARBA00004651"/>
    </source>
</evidence>
<dbReference type="SUPFAM" id="SSF103473">
    <property type="entry name" value="MFS general substrate transporter"/>
    <property type="match status" value="1"/>
</dbReference>
<evidence type="ECO:0000313" key="9">
    <source>
        <dbReference type="Proteomes" id="UP000528185"/>
    </source>
</evidence>
<organism evidence="8 9">
    <name type="scientific">Rhizobium rhizogenes</name>
    <name type="common">Agrobacterium rhizogenes</name>
    <dbReference type="NCBI Taxonomy" id="359"/>
    <lineage>
        <taxon>Bacteria</taxon>
        <taxon>Pseudomonadati</taxon>
        <taxon>Pseudomonadota</taxon>
        <taxon>Alphaproteobacteria</taxon>
        <taxon>Hyphomicrobiales</taxon>
        <taxon>Rhizobiaceae</taxon>
        <taxon>Rhizobium/Agrobacterium group</taxon>
        <taxon>Rhizobium</taxon>
    </lineage>
</organism>
<feature type="transmembrane region" description="Helical" evidence="6">
    <location>
        <begin position="28"/>
        <end position="46"/>
    </location>
</feature>
<feature type="transmembrane region" description="Helical" evidence="6">
    <location>
        <begin position="155"/>
        <end position="175"/>
    </location>
</feature>
<sequence length="416" mass="43150">MGLLPIVSPHSAPLIFIMSEAAPFPSRARLIGVLAVGQIISWGSGFDMLAVLGPRVGQELAIANEVVFAGLTVMMTISALCGPLLGRTLVRHGAAPVLVAGSLLFAAGFAVLAFAGGVASYLLGWAVIGFAATCGLTTAAHAAVVERVGAESGRLLTLLMLFTGLSAAVFLPVTALADQHLGWRGTLVAYAGLQLFVLLPLYVFVLPGRPARKATGSREVAGASPPPVDTRRAFMLLAAMTTISAFTTFGLSPLLPLLLVQAGATQSLAVQLASARSVLAITARGLDFLLGKHGNPFVTAMIGFCLLLVSLLLLLAFAPAMPAFIGFIVFFGFGAGVLTVSRAVLPLAVFSPEEYGLQAARISLPQNLAIAFAPVIFTLALDRGGVSSMLTIASVLIGISFVLLLVLWKTMRRQCS</sequence>
<dbReference type="AlphaFoldDB" id="A0AAN2A2N2"/>
<feature type="transmembrane region" description="Helical" evidence="6">
    <location>
        <begin position="297"/>
        <end position="318"/>
    </location>
</feature>
<dbReference type="PROSITE" id="PS50850">
    <property type="entry name" value="MFS"/>
    <property type="match status" value="1"/>
</dbReference>
<evidence type="ECO:0000259" key="7">
    <source>
        <dbReference type="PROSITE" id="PS50850"/>
    </source>
</evidence>
<dbReference type="EMBL" id="CAICSX020000001">
    <property type="protein sequence ID" value="CAD0210610.1"/>
    <property type="molecule type" value="Genomic_DNA"/>
</dbReference>
<keyword evidence="4 6" id="KW-1133">Transmembrane helix</keyword>
<dbReference type="Proteomes" id="UP000528185">
    <property type="component" value="Unassembled WGS sequence"/>
</dbReference>
<accession>A0AAN2A2N2</accession>
<feature type="domain" description="Major facilitator superfamily (MFS) profile" evidence="7">
    <location>
        <begin position="30"/>
        <end position="412"/>
    </location>
</feature>
<feature type="transmembrane region" description="Helical" evidence="6">
    <location>
        <begin position="187"/>
        <end position="208"/>
    </location>
</feature>
<dbReference type="InterPro" id="IPR011701">
    <property type="entry name" value="MFS"/>
</dbReference>
<dbReference type="InterPro" id="IPR036259">
    <property type="entry name" value="MFS_trans_sf"/>
</dbReference>
<feature type="transmembrane region" description="Helical" evidence="6">
    <location>
        <begin position="387"/>
        <end position="408"/>
    </location>
</feature>
<gene>
    <name evidence="8" type="ORF">AGRHK599_LOCUS627</name>
</gene>
<feature type="transmembrane region" description="Helical" evidence="6">
    <location>
        <begin position="66"/>
        <end position="85"/>
    </location>
</feature>
<proteinExistence type="predicted"/>
<evidence type="ECO:0000256" key="2">
    <source>
        <dbReference type="ARBA" id="ARBA00022475"/>
    </source>
</evidence>
<feature type="transmembrane region" description="Helical" evidence="6">
    <location>
        <begin position="122"/>
        <end position="143"/>
    </location>
</feature>
<evidence type="ECO:0000256" key="4">
    <source>
        <dbReference type="ARBA" id="ARBA00022989"/>
    </source>
</evidence>
<name>A0AAN2A2N2_RHIRH</name>